<comment type="caution">
    <text evidence="2">The sequence shown here is derived from an EMBL/GenBank/DDBJ whole genome shotgun (WGS) entry which is preliminary data.</text>
</comment>
<protein>
    <submittedName>
        <fullName evidence="2">Uncharacterized protein</fullName>
    </submittedName>
</protein>
<proteinExistence type="predicted"/>
<sequence>MCMVFVVLLLLMLVIRRMGRLNLKERLPRIAADIAPAVSELATTSGFEGLDKLNEVKFPNEEDNNQVIGELERSTATKRSYRTQPLVQQDAAPFNASNSRLYFGSSRGDNTSLILRLREERFTDLWFLGAGTNVDKEFELAYFLKAQAIHLSHLYKTMPNTALSGNSFPECRNGSENGRRHLIKDQNGHSDLETGIRQLVLFTWKAGGLDSLTLNSLYDKGAYKAYQQPVYGSPAPNQFEAAGPFGMSAPAGQMTLFQANPSSVWEFA</sequence>
<organism evidence="2 3">
    <name type="scientific">Tanacetum coccineum</name>
    <dbReference type="NCBI Taxonomy" id="301880"/>
    <lineage>
        <taxon>Eukaryota</taxon>
        <taxon>Viridiplantae</taxon>
        <taxon>Streptophyta</taxon>
        <taxon>Embryophyta</taxon>
        <taxon>Tracheophyta</taxon>
        <taxon>Spermatophyta</taxon>
        <taxon>Magnoliopsida</taxon>
        <taxon>eudicotyledons</taxon>
        <taxon>Gunneridae</taxon>
        <taxon>Pentapetalae</taxon>
        <taxon>asterids</taxon>
        <taxon>campanulids</taxon>
        <taxon>Asterales</taxon>
        <taxon>Asteraceae</taxon>
        <taxon>Asteroideae</taxon>
        <taxon>Anthemideae</taxon>
        <taxon>Anthemidinae</taxon>
        <taxon>Tanacetum</taxon>
    </lineage>
</organism>
<keyword evidence="3" id="KW-1185">Reference proteome</keyword>
<dbReference type="EMBL" id="BQNB010012651">
    <property type="protein sequence ID" value="GJT06241.1"/>
    <property type="molecule type" value="Genomic_DNA"/>
</dbReference>
<accession>A0ABQ5AYN4</accession>
<name>A0ABQ5AYN4_9ASTR</name>
<gene>
    <name evidence="2" type="ORF">Tco_0840703</name>
</gene>
<evidence type="ECO:0000256" key="1">
    <source>
        <dbReference type="SAM" id="SignalP"/>
    </source>
</evidence>
<feature type="chain" id="PRO_5045481057" evidence="1">
    <location>
        <begin position="20"/>
        <end position="268"/>
    </location>
</feature>
<dbReference type="Proteomes" id="UP001151760">
    <property type="component" value="Unassembled WGS sequence"/>
</dbReference>
<reference evidence="2" key="2">
    <citation type="submission" date="2022-01" db="EMBL/GenBank/DDBJ databases">
        <authorList>
            <person name="Yamashiro T."/>
            <person name="Shiraishi A."/>
            <person name="Satake H."/>
            <person name="Nakayama K."/>
        </authorList>
    </citation>
    <scope>NUCLEOTIDE SEQUENCE</scope>
</reference>
<keyword evidence="1" id="KW-0732">Signal</keyword>
<reference evidence="2" key="1">
    <citation type="journal article" date="2022" name="Int. J. Mol. Sci.">
        <title>Draft Genome of Tanacetum Coccineum: Genomic Comparison of Closely Related Tanacetum-Family Plants.</title>
        <authorList>
            <person name="Yamashiro T."/>
            <person name="Shiraishi A."/>
            <person name="Nakayama K."/>
            <person name="Satake H."/>
        </authorList>
    </citation>
    <scope>NUCLEOTIDE SEQUENCE</scope>
</reference>
<evidence type="ECO:0000313" key="3">
    <source>
        <dbReference type="Proteomes" id="UP001151760"/>
    </source>
</evidence>
<feature type="signal peptide" evidence="1">
    <location>
        <begin position="1"/>
        <end position="19"/>
    </location>
</feature>
<evidence type="ECO:0000313" key="2">
    <source>
        <dbReference type="EMBL" id="GJT06241.1"/>
    </source>
</evidence>